<keyword evidence="3" id="KW-0597">Phosphoprotein</keyword>
<dbReference type="InterPro" id="IPR000700">
    <property type="entry name" value="PAS-assoc_C"/>
</dbReference>
<keyword evidence="5 10" id="KW-0418">Kinase</keyword>
<evidence type="ECO:0000259" key="8">
    <source>
        <dbReference type="PROSITE" id="PS50112"/>
    </source>
</evidence>
<proteinExistence type="predicted"/>
<name>A0A6J4LJG1_9SPHI</name>
<accession>A0A6J4LJG1</accession>
<dbReference type="SMART" id="SM00086">
    <property type="entry name" value="PAC"/>
    <property type="match status" value="2"/>
</dbReference>
<dbReference type="GO" id="GO:0032259">
    <property type="term" value="P:methylation"/>
    <property type="evidence" value="ECO:0007669"/>
    <property type="project" value="UniProtKB-KW"/>
</dbReference>
<feature type="coiled-coil region" evidence="6">
    <location>
        <begin position="9"/>
        <end position="43"/>
    </location>
</feature>
<dbReference type="EMBL" id="CADCTQ010000639">
    <property type="protein sequence ID" value="CAA9335319.1"/>
    <property type="molecule type" value="Genomic_DNA"/>
</dbReference>
<dbReference type="EC" id="2.7.13.3" evidence="2"/>
<dbReference type="PROSITE" id="PS50109">
    <property type="entry name" value="HIS_KIN"/>
    <property type="match status" value="1"/>
</dbReference>
<dbReference type="PROSITE" id="PS50112">
    <property type="entry name" value="PAS"/>
    <property type="match status" value="1"/>
</dbReference>
<feature type="domain" description="PAC" evidence="9">
    <location>
        <begin position="278"/>
        <end position="330"/>
    </location>
</feature>
<comment type="catalytic activity">
    <reaction evidence="1">
        <text>ATP + protein L-histidine = ADP + protein N-phospho-L-histidine.</text>
        <dbReference type="EC" id="2.7.13.3"/>
    </reaction>
</comment>
<evidence type="ECO:0000256" key="3">
    <source>
        <dbReference type="ARBA" id="ARBA00022553"/>
    </source>
</evidence>
<organism evidence="10">
    <name type="scientific">uncultured Cytophagales bacterium</name>
    <dbReference type="NCBI Taxonomy" id="158755"/>
    <lineage>
        <taxon>Bacteria</taxon>
        <taxon>Pseudomonadati</taxon>
        <taxon>Bacteroidota</taxon>
        <taxon>Sphingobacteriia</taxon>
        <taxon>Sphingobacteriales</taxon>
        <taxon>environmental samples</taxon>
    </lineage>
</organism>
<dbReference type="Pfam" id="PF08447">
    <property type="entry name" value="PAS_3"/>
    <property type="match status" value="2"/>
</dbReference>
<evidence type="ECO:0000313" key="10">
    <source>
        <dbReference type="EMBL" id="CAA9335319.1"/>
    </source>
</evidence>
<feature type="domain" description="Histidine kinase" evidence="7">
    <location>
        <begin position="348"/>
        <end position="560"/>
    </location>
</feature>
<dbReference type="CDD" id="cd00082">
    <property type="entry name" value="HisKA"/>
    <property type="match status" value="1"/>
</dbReference>
<dbReference type="SMART" id="SM00387">
    <property type="entry name" value="HATPase_c"/>
    <property type="match status" value="1"/>
</dbReference>
<dbReference type="PANTHER" id="PTHR43304">
    <property type="entry name" value="PHYTOCHROME-LIKE PROTEIN CPH1"/>
    <property type="match status" value="1"/>
</dbReference>
<dbReference type="InterPro" id="IPR004358">
    <property type="entry name" value="Sig_transdc_His_kin-like_C"/>
</dbReference>
<dbReference type="InterPro" id="IPR003594">
    <property type="entry name" value="HATPase_dom"/>
</dbReference>
<keyword evidence="4 10" id="KW-0808">Transferase</keyword>
<dbReference type="InterPro" id="IPR035965">
    <property type="entry name" value="PAS-like_dom_sf"/>
</dbReference>
<dbReference type="Gene3D" id="3.30.450.20">
    <property type="entry name" value="PAS domain"/>
    <property type="match status" value="2"/>
</dbReference>
<dbReference type="InterPro" id="IPR001610">
    <property type="entry name" value="PAC"/>
</dbReference>
<evidence type="ECO:0000256" key="1">
    <source>
        <dbReference type="ARBA" id="ARBA00000085"/>
    </source>
</evidence>
<dbReference type="SUPFAM" id="SSF55785">
    <property type="entry name" value="PYP-like sensor domain (PAS domain)"/>
    <property type="match status" value="2"/>
</dbReference>
<keyword evidence="6" id="KW-0175">Coiled coil</keyword>
<feature type="domain" description="PAC" evidence="9">
    <location>
        <begin position="120"/>
        <end position="172"/>
    </location>
</feature>
<evidence type="ECO:0000256" key="2">
    <source>
        <dbReference type="ARBA" id="ARBA00012438"/>
    </source>
</evidence>
<evidence type="ECO:0000259" key="7">
    <source>
        <dbReference type="PROSITE" id="PS50109"/>
    </source>
</evidence>
<dbReference type="PRINTS" id="PR00344">
    <property type="entry name" value="BCTRLSENSOR"/>
</dbReference>
<dbReference type="Gene3D" id="3.30.565.10">
    <property type="entry name" value="Histidine kinase-like ATPase, C-terminal domain"/>
    <property type="match status" value="1"/>
</dbReference>
<evidence type="ECO:0000256" key="6">
    <source>
        <dbReference type="SAM" id="Coils"/>
    </source>
</evidence>
<gene>
    <name evidence="10" type="ORF">AVDCRST_MAG56-7602</name>
</gene>
<dbReference type="InterPro" id="IPR005467">
    <property type="entry name" value="His_kinase_dom"/>
</dbReference>
<dbReference type="InterPro" id="IPR036890">
    <property type="entry name" value="HATPase_C_sf"/>
</dbReference>
<evidence type="ECO:0000256" key="4">
    <source>
        <dbReference type="ARBA" id="ARBA00022679"/>
    </source>
</evidence>
<dbReference type="PANTHER" id="PTHR43304:SF1">
    <property type="entry name" value="PAC DOMAIN-CONTAINING PROTEIN"/>
    <property type="match status" value="1"/>
</dbReference>
<dbReference type="FunFam" id="3.30.450.20:FF:000099">
    <property type="entry name" value="Sensory box sensor histidine kinase"/>
    <property type="match status" value="2"/>
</dbReference>
<dbReference type="SUPFAM" id="SSF47384">
    <property type="entry name" value="Homodimeric domain of signal transducing histidine kinase"/>
    <property type="match status" value="1"/>
</dbReference>
<dbReference type="InterPro" id="IPR000014">
    <property type="entry name" value="PAS"/>
</dbReference>
<keyword evidence="10" id="KW-0489">Methyltransferase</keyword>
<dbReference type="InterPro" id="IPR013655">
    <property type="entry name" value="PAS_fold_3"/>
</dbReference>
<dbReference type="Pfam" id="PF02518">
    <property type="entry name" value="HATPase_c"/>
    <property type="match status" value="1"/>
</dbReference>
<dbReference type="SUPFAM" id="SSF55874">
    <property type="entry name" value="ATPase domain of HSP90 chaperone/DNA topoisomerase II/histidine kinase"/>
    <property type="match status" value="1"/>
</dbReference>
<evidence type="ECO:0000259" key="9">
    <source>
        <dbReference type="PROSITE" id="PS50113"/>
    </source>
</evidence>
<dbReference type="SMART" id="SM00388">
    <property type="entry name" value="HisKA"/>
    <property type="match status" value="1"/>
</dbReference>
<sequence>MNTYRIEDTSKLLEENELLRSRLAEYESRLTVLAGEAEKAAKEPAVEEASRLRLLLDNLPQLAWTALPDGWIEYFNQRWYAYTGQTPGEAGGLGWQVAQYPDDRPDPQKLQDCVNNGHEYSYECRLLRADDGAWRWHLVQVRPVHEHGELTRWIGTCTDIHETREAAGRHLQRERRRIEELTARLGAVVKMARTSRTAEQVLRESEERFRIMAESIPHIVWTALPEGTADFHNRRLAEYAGLPVAEADGYGWHQLVHPDDLPRTMSTWEQCLATGEPYYVKYRFRRHDGEYRWFLSQALLMKDGRGEPLKWFGTGTDIHEEEESKLKLQSANHELTRINQVLDTFVYMAAHDLKSPVNNLGVLMQMAADQPDPAKRQEVQRMIDISVRRLDQTINGLLEVISVEGSPSPARQVYFTALLHDILTELSLQGQAAGGIQADFSAAEGIVYVHSYLHSILKNLVTNAIKYASPRRDLQVTIHTKPARGGGVVLTVSDNGIGIDLKANGDRIFKPFKRFTQQAQGTGVGLYIIKTIVEKNGGNIQVQSAVNVGTTFTVLLKPYVVN</sequence>
<reference evidence="10" key="1">
    <citation type="submission" date="2020-02" db="EMBL/GenBank/DDBJ databases">
        <authorList>
            <person name="Meier V. D."/>
        </authorList>
    </citation>
    <scope>NUCLEOTIDE SEQUENCE</scope>
    <source>
        <strain evidence="10">AVDCRST_MAG56</strain>
    </source>
</reference>
<dbReference type="SMART" id="SM00091">
    <property type="entry name" value="PAS"/>
    <property type="match status" value="2"/>
</dbReference>
<dbReference type="InterPro" id="IPR036097">
    <property type="entry name" value="HisK_dim/P_sf"/>
</dbReference>
<dbReference type="Gene3D" id="1.10.287.130">
    <property type="match status" value="1"/>
</dbReference>
<dbReference type="PROSITE" id="PS50113">
    <property type="entry name" value="PAC"/>
    <property type="match status" value="2"/>
</dbReference>
<dbReference type="GO" id="GO:0008168">
    <property type="term" value="F:methyltransferase activity"/>
    <property type="evidence" value="ECO:0007669"/>
    <property type="project" value="UniProtKB-KW"/>
</dbReference>
<evidence type="ECO:0000256" key="5">
    <source>
        <dbReference type="ARBA" id="ARBA00022777"/>
    </source>
</evidence>
<dbReference type="CDD" id="cd00130">
    <property type="entry name" value="PAS"/>
    <property type="match status" value="2"/>
</dbReference>
<dbReference type="AlphaFoldDB" id="A0A6J4LJG1"/>
<dbReference type="GO" id="GO:0000155">
    <property type="term" value="F:phosphorelay sensor kinase activity"/>
    <property type="evidence" value="ECO:0007669"/>
    <property type="project" value="InterPro"/>
</dbReference>
<dbReference type="InterPro" id="IPR052162">
    <property type="entry name" value="Sensor_kinase/Photoreceptor"/>
</dbReference>
<dbReference type="NCBIfam" id="TIGR00229">
    <property type="entry name" value="sensory_box"/>
    <property type="match status" value="2"/>
</dbReference>
<protein>
    <recommendedName>
        <fullName evidence="2">histidine kinase</fullName>
        <ecNumber evidence="2">2.7.13.3</ecNumber>
    </recommendedName>
</protein>
<feature type="domain" description="PAS" evidence="8">
    <location>
        <begin position="205"/>
        <end position="275"/>
    </location>
</feature>
<dbReference type="InterPro" id="IPR003661">
    <property type="entry name" value="HisK_dim/P_dom"/>
</dbReference>